<organism evidence="3 4">
    <name type="scientific">Prorocentrum cordatum</name>
    <dbReference type="NCBI Taxonomy" id="2364126"/>
    <lineage>
        <taxon>Eukaryota</taxon>
        <taxon>Sar</taxon>
        <taxon>Alveolata</taxon>
        <taxon>Dinophyceae</taxon>
        <taxon>Prorocentrales</taxon>
        <taxon>Prorocentraceae</taxon>
        <taxon>Prorocentrum</taxon>
    </lineage>
</organism>
<keyword evidence="4" id="KW-1185">Reference proteome</keyword>
<feature type="region of interest" description="Disordered" evidence="1">
    <location>
        <begin position="18"/>
        <end position="40"/>
    </location>
</feature>
<comment type="caution">
    <text evidence="3">The sequence shown here is derived from an EMBL/GenBank/DDBJ whole genome shotgun (WGS) entry which is preliminary data.</text>
</comment>
<evidence type="ECO:0000313" key="4">
    <source>
        <dbReference type="Proteomes" id="UP001189429"/>
    </source>
</evidence>
<evidence type="ECO:0000313" key="3">
    <source>
        <dbReference type="EMBL" id="CAK0833216.1"/>
    </source>
</evidence>
<dbReference type="InterPro" id="IPR007201">
    <property type="entry name" value="Mei2-like_Rrm_C"/>
</dbReference>
<evidence type="ECO:0000256" key="1">
    <source>
        <dbReference type="SAM" id="MobiDB-lite"/>
    </source>
</evidence>
<dbReference type="Pfam" id="PF04059">
    <property type="entry name" value="RRM_2"/>
    <property type="match status" value="1"/>
</dbReference>
<protein>
    <recommendedName>
        <fullName evidence="2">Mei2-like C-terminal RNA recognition motif domain-containing protein</fullName>
    </recommendedName>
</protein>
<accession>A0ABN9SN28</accession>
<feature type="compositionally biased region" description="Basic and acidic residues" evidence="1">
    <location>
        <begin position="294"/>
        <end position="306"/>
    </location>
</feature>
<feature type="region of interest" description="Disordered" evidence="1">
    <location>
        <begin position="274"/>
        <end position="306"/>
    </location>
</feature>
<feature type="compositionally biased region" description="Polar residues" evidence="1">
    <location>
        <begin position="26"/>
        <end position="40"/>
    </location>
</feature>
<evidence type="ECO:0000259" key="2">
    <source>
        <dbReference type="Pfam" id="PF04059"/>
    </source>
</evidence>
<proteinExistence type="predicted"/>
<feature type="domain" description="Mei2-like C-terminal RNA recognition motif" evidence="2">
    <location>
        <begin position="154"/>
        <end position="249"/>
    </location>
</feature>
<reference evidence="3" key="1">
    <citation type="submission" date="2023-10" db="EMBL/GenBank/DDBJ databases">
        <authorList>
            <person name="Chen Y."/>
            <person name="Shah S."/>
            <person name="Dougan E. K."/>
            <person name="Thang M."/>
            <person name="Chan C."/>
        </authorList>
    </citation>
    <scope>NUCLEOTIDE SEQUENCE [LARGE SCALE GENOMIC DNA]</scope>
</reference>
<gene>
    <name evidence="3" type="ORF">PCOR1329_LOCUS30985</name>
</gene>
<name>A0ABN9SN28_9DINO</name>
<dbReference type="EMBL" id="CAUYUJ010012080">
    <property type="protein sequence ID" value="CAK0833216.1"/>
    <property type="molecule type" value="Genomic_DNA"/>
</dbReference>
<dbReference type="Proteomes" id="UP001189429">
    <property type="component" value="Unassembled WGS sequence"/>
</dbReference>
<dbReference type="InterPro" id="IPR035979">
    <property type="entry name" value="RBD_domain_sf"/>
</dbReference>
<dbReference type="SUPFAM" id="SSF54928">
    <property type="entry name" value="RNA-binding domain, RBD"/>
    <property type="match status" value="1"/>
</dbReference>
<sequence>MALTVAQKFEQDWADMVDDEPFLGKPSSSNSGTALESQDRPISNELSQGLLLLDVCKPPEACKPPAKAAAAMGQSYALPTGGNTSGLIPRTPAAARTPLSAKSKPFAPPTFVPGFYLAASPACQWGVAVPFGAPTSPMDNKGKAGVKAGEDGYTTVMLCGFPRQYNRDKLIDLLDFLGYACQFNFVYFPMDFEYSESVGYAFVNMITAADALRLKEFFDGFVGHPFTDDKPCHTNWSRVQGLSANVKQYRNSPVMHKLVPDEFKPVLLWNGQQQPFPEPTAALKQLRPHRKKEKEKAQGDPKTLND</sequence>